<reference evidence="1 2" key="1">
    <citation type="submission" date="2018-01" db="EMBL/GenBank/DDBJ databases">
        <title>Draft genome sequence of Streptomyces sp. 13K301.</title>
        <authorList>
            <person name="Sahin N."/>
            <person name="Saygin H."/>
            <person name="Ay H."/>
        </authorList>
    </citation>
    <scope>NUCLEOTIDE SEQUENCE [LARGE SCALE GENOMIC DNA]</scope>
    <source>
        <strain evidence="1 2">13K301</strain>
    </source>
</reference>
<proteinExistence type="predicted"/>
<organism evidence="1 2">
    <name type="scientific">Streptomyces cahuitamycinicus</name>
    <dbReference type="NCBI Taxonomy" id="2070367"/>
    <lineage>
        <taxon>Bacteria</taxon>
        <taxon>Bacillati</taxon>
        <taxon>Actinomycetota</taxon>
        <taxon>Actinomycetes</taxon>
        <taxon>Kitasatosporales</taxon>
        <taxon>Streptomycetaceae</taxon>
        <taxon>Streptomyces</taxon>
    </lineage>
</organism>
<protein>
    <submittedName>
        <fullName evidence="1">Uncharacterized protein</fullName>
    </submittedName>
</protein>
<evidence type="ECO:0000313" key="2">
    <source>
        <dbReference type="Proteomes" id="UP000235943"/>
    </source>
</evidence>
<comment type="caution">
    <text evidence="1">The sequence shown here is derived from an EMBL/GenBank/DDBJ whole genome shotgun (WGS) entry which is preliminary data.</text>
</comment>
<dbReference type="EMBL" id="POUC01000048">
    <property type="protein sequence ID" value="PNG22442.1"/>
    <property type="molecule type" value="Genomic_DNA"/>
</dbReference>
<dbReference type="AlphaFoldDB" id="A0A2N8TTU6"/>
<evidence type="ECO:0000313" key="1">
    <source>
        <dbReference type="EMBL" id="PNG22442.1"/>
    </source>
</evidence>
<accession>A0A2N8TTU6</accession>
<dbReference type="Proteomes" id="UP000235943">
    <property type="component" value="Unassembled WGS sequence"/>
</dbReference>
<keyword evidence="2" id="KW-1185">Reference proteome</keyword>
<sequence>MAALRAWAEPGLRARLIKAAWDAGNQNINELTEAARVDRKTVYADLAAEGIDPKTDRTQGGTPVIESITVSGMFGDERDNDRLSMAEVARLRDAQDLTLEQAQWVFTERLNAHEAAAWHNKVAPMASVVIDRNREAERALRKWDTAWEALSSAKLSEWAAAHHRFIIAWDEAREALNRQTAAWERLMKEGGKLSKDARRIYEEAVSDHKRIDVYDQGDTPGAFAEGMEAQHQHRARLAAQTLRALSGASEG</sequence>
<gene>
    <name evidence="1" type="ORF">C1J00_09565</name>
</gene>
<name>A0A2N8TTU6_9ACTN</name>